<dbReference type="AlphaFoldDB" id="A0A843W469"/>
<comment type="similarity">
    <text evidence="1">Belongs to the exportin family.</text>
</comment>
<dbReference type="GO" id="GO:0005634">
    <property type="term" value="C:nucleus"/>
    <property type="evidence" value="ECO:0007669"/>
    <property type="project" value="TreeGrafter"/>
</dbReference>
<proteinExistence type="inferred from homology"/>
<evidence type="ECO:0000259" key="2">
    <source>
        <dbReference type="Pfam" id="PF03810"/>
    </source>
</evidence>
<dbReference type="PANTHER" id="PTHR11223:SF2">
    <property type="entry name" value="EXPORTIN-1"/>
    <property type="match status" value="1"/>
</dbReference>
<name>A0A843W469_COLES</name>
<dbReference type="Pfam" id="PF03810">
    <property type="entry name" value="IBN_N"/>
    <property type="match status" value="1"/>
</dbReference>
<keyword evidence="4" id="KW-1185">Reference proteome</keyword>
<dbReference type="Proteomes" id="UP000652761">
    <property type="component" value="Unassembled WGS sequence"/>
</dbReference>
<dbReference type="OrthoDB" id="27218at2759"/>
<dbReference type="GO" id="GO:0031267">
    <property type="term" value="F:small GTPase binding"/>
    <property type="evidence" value="ECO:0007669"/>
    <property type="project" value="InterPro"/>
</dbReference>
<dbReference type="Gene3D" id="1.25.10.10">
    <property type="entry name" value="Leucine-rich Repeat Variant"/>
    <property type="match status" value="1"/>
</dbReference>
<dbReference type="EMBL" id="NMUH01003149">
    <property type="protein sequence ID" value="MQM04069.1"/>
    <property type="molecule type" value="Genomic_DNA"/>
</dbReference>
<dbReference type="GO" id="GO:0000055">
    <property type="term" value="P:ribosomal large subunit export from nucleus"/>
    <property type="evidence" value="ECO:0007669"/>
    <property type="project" value="TreeGrafter"/>
</dbReference>
<dbReference type="InterPro" id="IPR016024">
    <property type="entry name" value="ARM-type_fold"/>
</dbReference>
<feature type="domain" description="Importin N-terminal" evidence="2">
    <location>
        <begin position="37"/>
        <end position="72"/>
    </location>
</feature>
<dbReference type="InterPro" id="IPR011989">
    <property type="entry name" value="ARM-like"/>
</dbReference>
<protein>
    <recommendedName>
        <fullName evidence="2">Importin N-terminal domain-containing protein</fullName>
    </recommendedName>
</protein>
<comment type="caution">
    <text evidence="3">The sequence shown here is derived from an EMBL/GenBank/DDBJ whole genome shotgun (WGS) entry which is preliminary data.</text>
</comment>
<evidence type="ECO:0000256" key="1">
    <source>
        <dbReference type="ARBA" id="ARBA00009466"/>
    </source>
</evidence>
<dbReference type="GO" id="GO:0005049">
    <property type="term" value="F:nuclear export signal receptor activity"/>
    <property type="evidence" value="ECO:0007669"/>
    <property type="project" value="InterPro"/>
</dbReference>
<dbReference type="PANTHER" id="PTHR11223">
    <property type="entry name" value="EXPORTIN 1/5"/>
    <property type="match status" value="1"/>
</dbReference>
<accession>A0A843W469</accession>
<dbReference type="InterPro" id="IPR001494">
    <property type="entry name" value="Importin-beta_N"/>
</dbReference>
<evidence type="ECO:0000313" key="3">
    <source>
        <dbReference type="EMBL" id="MQM04069.1"/>
    </source>
</evidence>
<organism evidence="3 4">
    <name type="scientific">Colocasia esculenta</name>
    <name type="common">Wild taro</name>
    <name type="synonym">Arum esculentum</name>
    <dbReference type="NCBI Taxonomy" id="4460"/>
    <lineage>
        <taxon>Eukaryota</taxon>
        <taxon>Viridiplantae</taxon>
        <taxon>Streptophyta</taxon>
        <taxon>Embryophyta</taxon>
        <taxon>Tracheophyta</taxon>
        <taxon>Spermatophyta</taxon>
        <taxon>Magnoliopsida</taxon>
        <taxon>Liliopsida</taxon>
        <taxon>Araceae</taxon>
        <taxon>Aroideae</taxon>
        <taxon>Colocasieae</taxon>
        <taxon>Colocasia</taxon>
    </lineage>
</organism>
<sequence length="99" mass="11332">MAAEKLRDLSQPIDVPLLDATVAAFYGTGSKEERSTADQILRELQNNPDTWLQVVHILQNSQNLNTKFFALQVSYYFSSSTIYLRNTFKEKETICVQNN</sequence>
<dbReference type="SUPFAM" id="SSF48371">
    <property type="entry name" value="ARM repeat"/>
    <property type="match status" value="1"/>
</dbReference>
<reference evidence="3" key="1">
    <citation type="submission" date="2017-07" db="EMBL/GenBank/DDBJ databases">
        <title>Taro Niue Genome Assembly and Annotation.</title>
        <authorList>
            <person name="Atibalentja N."/>
            <person name="Keating K."/>
            <person name="Fields C.J."/>
        </authorList>
    </citation>
    <scope>NUCLEOTIDE SEQUENCE</scope>
    <source>
        <strain evidence="3">Niue_2</strain>
        <tissue evidence="3">Leaf</tissue>
    </source>
</reference>
<gene>
    <name evidence="3" type="ORF">Taro_036859</name>
</gene>
<dbReference type="GO" id="GO:0006611">
    <property type="term" value="P:protein export from nucleus"/>
    <property type="evidence" value="ECO:0007669"/>
    <property type="project" value="InterPro"/>
</dbReference>
<dbReference type="GO" id="GO:0000056">
    <property type="term" value="P:ribosomal small subunit export from nucleus"/>
    <property type="evidence" value="ECO:0007669"/>
    <property type="project" value="TreeGrafter"/>
</dbReference>
<dbReference type="InterPro" id="IPR045065">
    <property type="entry name" value="XPO1/5"/>
</dbReference>
<evidence type="ECO:0000313" key="4">
    <source>
        <dbReference type="Proteomes" id="UP000652761"/>
    </source>
</evidence>
<dbReference type="GO" id="GO:0005737">
    <property type="term" value="C:cytoplasm"/>
    <property type="evidence" value="ECO:0007669"/>
    <property type="project" value="TreeGrafter"/>
</dbReference>